<protein>
    <submittedName>
        <fullName evidence="1">Uncharacterized protein</fullName>
    </submittedName>
</protein>
<feature type="non-terminal residue" evidence="1">
    <location>
        <position position="1"/>
    </location>
</feature>
<evidence type="ECO:0000313" key="1">
    <source>
        <dbReference type="EMBL" id="GFC68680.1"/>
    </source>
</evidence>
<reference evidence="1" key="1">
    <citation type="journal article" date="2019" name="Sci. Rep.">
        <title>Draft genome of Tanacetum cinerariifolium, the natural source of mosquito coil.</title>
        <authorList>
            <person name="Yamashiro T."/>
            <person name="Shiraishi A."/>
            <person name="Satake H."/>
            <person name="Nakayama K."/>
        </authorList>
    </citation>
    <scope>NUCLEOTIDE SEQUENCE</scope>
</reference>
<name>A0A699QR58_TANCI</name>
<dbReference type="EMBL" id="BKCJ011021239">
    <property type="protein sequence ID" value="GFC68680.1"/>
    <property type="molecule type" value="Genomic_DNA"/>
</dbReference>
<organism evidence="1">
    <name type="scientific">Tanacetum cinerariifolium</name>
    <name type="common">Dalmatian daisy</name>
    <name type="synonym">Chrysanthemum cinerariifolium</name>
    <dbReference type="NCBI Taxonomy" id="118510"/>
    <lineage>
        <taxon>Eukaryota</taxon>
        <taxon>Viridiplantae</taxon>
        <taxon>Streptophyta</taxon>
        <taxon>Embryophyta</taxon>
        <taxon>Tracheophyta</taxon>
        <taxon>Spermatophyta</taxon>
        <taxon>Magnoliopsida</taxon>
        <taxon>eudicotyledons</taxon>
        <taxon>Gunneridae</taxon>
        <taxon>Pentapetalae</taxon>
        <taxon>asterids</taxon>
        <taxon>campanulids</taxon>
        <taxon>Asterales</taxon>
        <taxon>Asteraceae</taxon>
        <taxon>Asteroideae</taxon>
        <taxon>Anthemideae</taxon>
        <taxon>Anthemidinae</taxon>
        <taxon>Tanacetum</taxon>
    </lineage>
</organism>
<accession>A0A699QR58</accession>
<gene>
    <name evidence="1" type="ORF">Tci_840650</name>
</gene>
<dbReference type="AlphaFoldDB" id="A0A699QR58"/>
<comment type="caution">
    <text evidence="1">The sequence shown here is derived from an EMBL/GenBank/DDBJ whole genome shotgun (WGS) entry which is preliminary data.</text>
</comment>
<sequence>TQEFTNNIGELRAISGHMLGAAKVQILENNLDDLHLSREEDGTLETLDSSDLLGSLLLAVIDLLILDLLARTLVLDLLGFLE</sequence>
<proteinExistence type="predicted"/>